<reference evidence="3" key="1">
    <citation type="journal article" date="2019" name="Int. J. Syst. Evol. Microbiol.">
        <title>The Global Catalogue of Microorganisms (GCM) 10K type strain sequencing project: providing services to taxonomists for standard genome sequencing and annotation.</title>
        <authorList>
            <consortium name="The Broad Institute Genomics Platform"/>
            <consortium name="The Broad Institute Genome Sequencing Center for Infectious Disease"/>
            <person name="Wu L."/>
            <person name="Ma J."/>
        </authorList>
    </citation>
    <scope>NUCLEOTIDE SEQUENCE [LARGE SCALE GENOMIC DNA]</scope>
    <source>
        <strain evidence="3">NBRC 102520</strain>
    </source>
</reference>
<evidence type="ECO:0000259" key="1">
    <source>
        <dbReference type="Pfam" id="PF13467"/>
    </source>
</evidence>
<keyword evidence="3" id="KW-1185">Reference proteome</keyword>
<evidence type="ECO:0000313" key="3">
    <source>
        <dbReference type="Proteomes" id="UP001156905"/>
    </source>
</evidence>
<proteinExistence type="predicted"/>
<dbReference type="Gene3D" id="1.10.3990.20">
    <property type="entry name" value="protein bp1543"/>
    <property type="match status" value="1"/>
</dbReference>
<dbReference type="EMBL" id="BSOW01000017">
    <property type="protein sequence ID" value="GLR87994.1"/>
    <property type="molecule type" value="Genomic_DNA"/>
</dbReference>
<dbReference type="Pfam" id="PF13467">
    <property type="entry name" value="RHH_4"/>
    <property type="match status" value="1"/>
</dbReference>
<dbReference type="InterPro" id="IPR038268">
    <property type="entry name" value="RHH_sf"/>
</dbReference>
<accession>A0ABQ6B3G6</accession>
<comment type="caution">
    <text evidence="2">The sequence shown here is derived from an EMBL/GenBank/DDBJ whole genome shotgun (WGS) entry which is preliminary data.</text>
</comment>
<gene>
    <name evidence="2" type="ORF">GCM10007857_47060</name>
</gene>
<evidence type="ECO:0000313" key="2">
    <source>
        <dbReference type="EMBL" id="GLR87994.1"/>
    </source>
</evidence>
<dbReference type="Proteomes" id="UP001156905">
    <property type="component" value="Unassembled WGS sequence"/>
</dbReference>
<sequence length="94" mass="10332">MKSPVVKRSIVVDGHKTSVSLEEAFWTGLRGISSLRNMTVSELVSEIDHNRQQSNLSSAIRLFVLGYFKNLAAATQLEQKAPAPPSHPAMGREL</sequence>
<feature type="domain" description="Ribbon-helix-helix" evidence="1">
    <location>
        <begin position="6"/>
        <end position="67"/>
    </location>
</feature>
<protein>
    <submittedName>
        <fullName evidence="2">Aryl-sulfate sulfotransferase</fullName>
    </submittedName>
</protein>
<dbReference type="RefSeq" id="WP_284269162.1">
    <property type="nucleotide sequence ID" value="NZ_BSOW01000017.1"/>
</dbReference>
<organism evidence="2 3">
    <name type="scientific">Bradyrhizobium iriomotense</name>
    <dbReference type="NCBI Taxonomy" id="441950"/>
    <lineage>
        <taxon>Bacteria</taxon>
        <taxon>Pseudomonadati</taxon>
        <taxon>Pseudomonadota</taxon>
        <taxon>Alphaproteobacteria</taxon>
        <taxon>Hyphomicrobiales</taxon>
        <taxon>Nitrobacteraceae</taxon>
        <taxon>Bradyrhizobium</taxon>
    </lineage>
</organism>
<dbReference type="InterPro" id="IPR027373">
    <property type="entry name" value="RHH_dom"/>
</dbReference>
<name>A0ABQ6B3G6_9BRAD</name>